<dbReference type="GO" id="GO:0006270">
    <property type="term" value="P:DNA replication initiation"/>
    <property type="evidence" value="ECO:0007669"/>
    <property type="project" value="TreeGrafter"/>
</dbReference>
<protein>
    <submittedName>
        <fullName evidence="2">DnaA regulatory inactivator Hda</fullName>
    </submittedName>
</protein>
<keyword evidence="3" id="KW-1185">Reference proteome</keyword>
<dbReference type="EMBL" id="MLCN01000008">
    <property type="protein sequence ID" value="ONG41636.1"/>
    <property type="molecule type" value="Genomic_DNA"/>
</dbReference>
<dbReference type="Gene3D" id="3.40.50.300">
    <property type="entry name" value="P-loop containing nucleotide triphosphate hydrolases"/>
    <property type="match status" value="1"/>
</dbReference>
<evidence type="ECO:0000259" key="1">
    <source>
        <dbReference type="Pfam" id="PF00308"/>
    </source>
</evidence>
<dbReference type="Gene3D" id="1.10.8.60">
    <property type="match status" value="1"/>
</dbReference>
<dbReference type="AlphaFoldDB" id="A0A1S8CWR7"/>
<comment type="caution">
    <text evidence="2">The sequence shown here is derived from an EMBL/GenBank/DDBJ whole genome shotgun (WGS) entry which is preliminary data.</text>
</comment>
<evidence type="ECO:0000313" key="3">
    <source>
        <dbReference type="Proteomes" id="UP000192132"/>
    </source>
</evidence>
<dbReference type="STRING" id="1907941.BKE30_04230"/>
<reference evidence="2 3" key="1">
    <citation type="submission" date="2016-10" db="EMBL/GenBank/DDBJ databases">
        <title>Draft Genome sequence of Alkanindiges sp. strain H1.</title>
        <authorList>
            <person name="Subhash Y."/>
            <person name="Lee S."/>
        </authorList>
    </citation>
    <scope>NUCLEOTIDE SEQUENCE [LARGE SCALE GENOMIC DNA]</scope>
    <source>
        <strain evidence="2 3">H1</strain>
    </source>
</reference>
<dbReference type="InterPro" id="IPR027417">
    <property type="entry name" value="P-loop_NTPase"/>
</dbReference>
<sequence length="237" mass="26406">MRQISLNIEPHLDAQISDFEGPGWKPVIDTARQMHLGLLNRFYLYGEAGTGKSHVLTAICESYLDMQRSAIKVSLLDLLDAPIDAITSLENYDLVALDDIETISGVIHWQRAIFHLINSSGEGGGQLIFSSRVSPAELKFELPDLQSRLTQAVSLKVPDGSNLADRKALVEAVLKRRGLIFDAQIIDYLIHHGPHKSAALLKTIEQLDALLHGDRRKLANSTRRQIYALIDEYNKTS</sequence>
<dbReference type="SUPFAM" id="SSF52540">
    <property type="entry name" value="P-loop containing nucleoside triphosphate hydrolases"/>
    <property type="match status" value="1"/>
</dbReference>
<dbReference type="Pfam" id="PF00308">
    <property type="entry name" value="Bac_DnaA"/>
    <property type="match status" value="1"/>
</dbReference>
<dbReference type="Proteomes" id="UP000192132">
    <property type="component" value="Unassembled WGS sequence"/>
</dbReference>
<name>A0A1S8CWR7_9GAMM</name>
<dbReference type="RefSeq" id="WP_076877391.1">
    <property type="nucleotide sequence ID" value="NZ_MLCN01000008.1"/>
</dbReference>
<dbReference type="InterPro" id="IPR013317">
    <property type="entry name" value="DnaA_dom"/>
</dbReference>
<accession>A0A1S8CWR7</accession>
<dbReference type="PANTHER" id="PTHR30050:SF5">
    <property type="entry name" value="DNAA REGULATORY INACTIVATOR HDA"/>
    <property type="match status" value="1"/>
</dbReference>
<organism evidence="2 3">
    <name type="scientific">Alkanindiges hydrocarboniclasticus</name>
    <dbReference type="NCBI Taxonomy" id="1907941"/>
    <lineage>
        <taxon>Bacteria</taxon>
        <taxon>Pseudomonadati</taxon>
        <taxon>Pseudomonadota</taxon>
        <taxon>Gammaproteobacteria</taxon>
        <taxon>Moraxellales</taxon>
        <taxon>Moraxellaceae</taxon>
        <taxon>Alkanindiges</taxon>
    </lineage>
</organism>
<gene>
    <name evidence="2" type="ORF">BKE30_04230</name>
</gene>
<dbReference type="GO" id="GO:0032297">
    <property type="term" value="P:negative regulation of DNA-templated DNA replication initiation"/>
    <property type="evidence" value="ECO:0007669"/>
    <property type="project" value="TreeGrafter"/>
</dbReference>
<proteinExistence type="predicted"/>
<feature type="domain" description="Chromosomal replication initiator protein DnaA ATPAse" evidence="1">
    <location>
        <begin position="39"/>
        <end position="153"/>
    </location>
</feature>
<dbReference type="PANTHER" id="PTHR30050">
    <property type="entry name" value="CHROMOSOMAL REPLICATION INITIATOR PROTEIN DNAA"/>
    <property type="match status" value="1"/>
</dbReference>
<dbReference type="OrthoDB" id="9784878at2"/>
<evidence type="ECO:0000313" key="2">
    <source>
        <dbReference type="EMBL" id="ONG41636.1"/>
    </source>
</evidence>